<name>A0A552FT80_MICAE</name>
<protein>
    <submittedName>
        <fullName evidence="1">Uncharacterized protein</fullName>
    </submittedName>
</protein>
<dbReference type="AlphaFoldDB" id="A0A552FT80"/>
<sequence length="180" mass="21302">MEALKQQPQARLILIKGGVKSQYQRCVIATWQVAQSALWADKVFTDTDKEEFLSLISEYYRGSKNKPACFKQIVQRILLARRYVKGNKYRYIAKPADWLNIHFRYGISGTKTWYERIREERKKVPHYHEGIKLFADGAWEYLSSPTAEHYNRLHAQLFQREQHDLIVVLHHLVAIHQFGK</sequence>
<accession>A0A552FT80</accession>
<dbReference type="Proteomes" id="UP000320293">
    <property type="component" value="Unassembled WGS sequence"/>
</dbReference>
<evidence type="ECO:0000313" key="1">
    <source>
        <dbReference type="EMBL" id="TRU49827.1"/>
    </source>
</evidence>
<organism evidence="1 2">
    <name type="scientific">Microcystis aeruginosa Ma_QC_Ca_00000000_S207</name>
    <dbReference type="NCBI Taxonomy" id="2486251"/>
    <lineage>
        <taxon>Bacteria</taxon>
        <taxon>Bacillati</taxon>
        <taxon>Cyanobacteriota</taxon>
        <taxon>Cyanophyceae</taxon>
        <taxon>Oscillatoriophycideae</taxon>
        <taxon>Chroococcales</taxon>
        <taxon>Microcystaceae</taxon>
        <taxon>Microcystis</taxon>
    </lineage>
</organism>
<reference evidence="1 2" key="1">
    <citation type="submission" date="2019-01" db="EMBL/GenBank/DDBJ databases">
        <title>Coherence of Microcystis species and biogeography revealed through population genomics.</title>
        <authorList>
            <person name="Perez-Carrascal O.M."/>
            <person name="Terrat Y."/>
            <person name="Giani A."/>
            <person name="Fortin N."/>
            <person name="Tromas N."/>
            <person name="Shapiro B.J."/>
        </authorList>
    </citation>
    <scope>NUCLEOTIDE SEQUENCE [LARGE SCALE GENOMIC DNA]</scope>
    <source>
        <strain evidence="1">Ma_QC_Ca_00000000_S207</strain>
    </source>
</reference>
<evidence type="ECO:0000313" key="2">
    <source>
        <dbReference type="Proteomes" id="UP000320293"/>
    </source>
</evidence>
<proteinExistence type="predicted"/>
<comment type="caution">
    <text evidence="1">The sequence shown here is derived from an EMBL/GenBank/DDBJ whole genome shotgun (WGS) entry which is preliminary data.</text>
</comment>
<gene>
    <name evidence="1" type="ORF">EWV91_07080</name>
</gene>
<dbReference type="EMBL" id="SFBF01000129">
    <property type="protein sequence ID" value="TRU49827.1"/>
    <property type="molecule type" value="Genomic_DNA"/>
</dbReference>